<evidence type="ECO:0000313" key="2">
    <source>
        <dbReference type="Proteomes" id="UP000830198"/>
    </source>
</evidence>
<organism evidence="1 2">
    <name type="scientific">Chitinophaga filiformis</name>
    <name type="common">Myxococcus filiformis</name>
    <name type="synonym">Flexibacter filiformis</name>
    <dbReference type="NCBI Taxonomy" id="104663"/>
    <lineage>
        <taxon>Bacteria</taxon>
        <taxon>Pseudomonadati</taxon>
        <taxon>Bacteroidota</taxon>
        <taxon>Chitinophagia</taxon>
        <taxon>Chitinophagales</taxon>
        <taxon>Chitinophagaceae</taxon>
        <taxon>Chitinophaga</taxon>
    </lineage>
</organism>
<gene>
    <name evidence="1" type="ORF">MYF79_31205</name>
</gene>
<accession>A0ABY4I1C8</accession>
<keyword evidence="2" id="KW-1185">Reference proteome</keyword>
<proteinExistence type="predicted"/>
<dbReference type="EMBL" id="CP095855">
    <property type="protein sequence ID" value="UPK69433.1"/>
    <property type="molecule type" value="Genomic_DNA"/>
</dbReference>
<reference evidence="1 2" key="1">
    <citation type="submission" date="2022-04" db="EMBL/GenBank/DDBJ databases">
        <title>The arsenic-methylating capacity of Chitinophaga filiformis YT5 during chitin decomposition.</title>
        <authorList>
            <person name="Chen G."/>
            <person name="Liang Y."/>
        </authorList>
    </citation>
    <scope>NUCLEOTIDE SEQUENCE [LARGE SCALE GENOMIC DNA]</scope>
    <source>
        <strain evidence="1 2">YT5</strain>
    </source>
</reference>
<evidence type="ECO:0000313" key="1">
    <source>
        <dbReference type="EMBL" id="UPK69433.1"/>
    </source>
</evidence>
<dbReference type="RefSeq" id="WP_247811727.1">
    <property type="nucleotide sequence ID" value="NZ_CP095855.1"/>
</dbReference>
<dbReference type="Proteomes" id="UP000830198">
    <property type="component" value="Chromosome"/>
</dbReference>
<protein>
    <submittedName>
        <fullName evidence="1">Uncharacterized protein</fullName>
    </submittedName>
</protein>
<sequence length="116" mass="13917">MIEFSFKYILFSSLRVKETQNLYEYDDEIFRKSWQQHNFDRLRLVLDTKRIIISTDVPYIGIKVENKELDDLIKAWDVQIRYSLGLSHQPVVLTEPLMEEFVGLTEQILKRVTSKY</sequence>
<name>A0ABY4I1C8_CHIFI</name>